<dbReference type="PROSITE" id="PS50158">
    <property type="entry name" value="ZF_CCHC"/>
    <property type="match status" value="1"/>
</dbReference>
<comment type="caution">
    <text evidence="5">The sequence shown here is derived from an EMBL/GenBank/DDBJ whole genome shotgun (WGS) entry which is preliminary data.</text>
</comment>
<proteinExistence type="predicted"/>
<dbReference type="KEGG" id="lmat:92517520"/>
<organism evidence="5 6">
    <name type="scientific">Leishmania martiniquensis</name>
    <dbReference type="NCBI Taxonomy" id="1580590"/>
    <lineage>
        <taxon>Eukaryota</taxon>
        <taxon>Discoba</taxon>
        <taxon>Euglenozoa</taxon>
        <taxon>Kinetoplastea</taxon>
        <taxon>Metakinetoplastina</taxon>
        <taxon>Trypanosomatida</taxon>
        <taxon>Trypanosomatidae</taxon>
        <taxon>Leishmaniinae</taxon>
        <taxon>Leishmania</taxon>
    </lineage>
</organism>
<evidence type="ECO:0000256" key="1">
    <source>
        <dbReference type="PROSITE-ProRule" id="PRU00047"/>
    </source>
</evidence>
<feature type="domain" description="CCHC-type" evidence="4">
    <location>
        <begin position="402"/>
        <end position="416"/>
    </location>
</feature>
<feature type="transmembrane region" description="Helical" evidence="3">
    <location>
        <begin position="85"/>
        <end position="104"/>
    </location>
</feature>
<dbReference type="GO" id="GO:0003676">
    <property type="term" value="F:nucleic acid binding"/>
    <property type="evidence" value="ECO:0007669"/>
    <property type="project" value="InterPro"/>
</dbReference>
<dbReference type="AlphaFoldDB" id="A0A836KTY8"/>
<evidence type="ECO:0000313" key="5">
    <source>
        <dbReference type="EMBL" id="KAG5485557.1"/>
    </source>
</evidence>
<name>A0A836KTY8_9TRYP</name>
<protein>
    <recommendedName>
        <fullName evidence="4">CCHC-type domain-containing protein</fullName>
    </recommendedName>
</protein>
<dbReference type="Proteomes" id="UP000673552">
    <property type="component" value="Unassembled WGS sequence"/>
</dbReference>
<dbReference type="InterPro" id="IPR001878">
    <property type="entry name" value="Znf_CCHC"/>
</dbReference>
<dbReference type="OrthoDB" id="245449at2759"/>
<dbReference type="RefSeq" id="XP_067180853.1">
    <property type="nucleotide sequence ID" value="XM_067325008.1"/>
</dbReference>
<evidence type="ECO:0000256" key="2">
    <source>
        <dbReference type="SAM" id="MobiDB-lite"/>
    </source>
</evidence>
<keyword evidence="3" id="KW-0812">Transmembrane</keyword>
<dbReference type="GO" id="GO:0008270">
    <property type="term" value="F:zinc ion binding"/>
    <property type="evidence" value="ECO:0007669"/>
    <property type="project" value="UniProtKB-KW"/>
</dbReference>
<dbReference type="GeneID" id="92517520"/>
<evidence type="ECO:0000259" key="4">
    <source>
        <dbReference type="PROSITE" id="PS50158"/>
    </source>
</evidence>
<reference evidence="6" key="1">
    <citation type="journal article" date="2021" name="Microbiol. Resour. Announc.">
        <title>LGAAP: Leishmaniinae Genome Assembly and Annotation Pipeline.</title>
        <authorList>
            <person name="Almutairi H."/>
            <person name="Urbaniak M.D."/>
            <person name="Bates M.D."/>
            <person name="Jariyapan N."/>
            <person name="Kwakye-Nuako G."/>
            <person name="Thomaz-Soccol V."/>
            <person name="Al-Salem W.S."/>
            <person name="Dillon R.J."/>
            <person name="Bates P.A."/>
            <person name="Gatherer D."/>
        </authorList>
    </citation>
    <scope>NUCLEOTIDE SEQUENCE [LARGE SCALE GENOMIC DNA]</scope>
</reference>
<accession>A0A836KTY8</accession>
<feature type="region of interest" description="Disordered" evidence="2">
    <location>
        <begin position="43"/>
        <end position="64"/>
    </location>
</feature>
<evidence type="ECO:0000313" key="6">
    <source>
        <dbReference type="Proteomes" id="UP000673552"/>
    </source>
</evidence>
<sequence length="417" mass="44760">MSVVPQRQSGPSVAPSLPSEPLCVADIVPELLPLLGTVSRDGDGCPLRNSAQSSGESPILPVPPTVADDHRVQVSIRGRRYEMTVALALTHCLSLFVFFCWPFGAGDEDGGAAKRRPQTVGDVIVAHTAAGEVMEERHLLSHYTRVVEPVLHVFLDHWAAPQGAAATPQAERERAETVKTEEAGHPASLPRPTRISYDASTRVWRLEYAARITAAEEDAVRAQCQCGESAAAAVDALCSSPFRLLQSEYMGVLLVYLRRCAKVRKERQEAAVRGDELSAPAPYPSLPIRWAEMSYDQQVSFVQLIRCLGVVSLARTYTCPTAPLSTSLYIGADAADLPVPKAGSCSPHAPVASRTRVLPQEPQRAATGATRAVADAAERCGGKERCVDEDGDEGLMVPIKGCARCGTAGHAAEECRY</sequence>
<keyword evidence="1" id="KW-0479">Metal-binding</keyword>
<keyword evidence="1" id="KW-0862">Zinc</keyword>
<reference evidence="6" key="2">
    <citation type="journal article" date="2021" name="Sci. Data">
        <title>Chromosome-scale genome sequencing, assembly and annotation of six genomes from subfamily Leishmaniinae.</title>
        <authorList>
            <person name="Almutairi H."/>
            <person name="Urbaniak M.D."/>
            <person name="Bates M.D."/>
            <person name="Jariyapan N."/>
            <person name="Kwakye-Nuako G."/>
            <person name="Thomaz Soccol V."/>
            <person name="Al-Salem W.S."/>
            <person name="Dillon R.J."/>
            <person name="Bates P.A."/>
            <person name="Gatherer D."/>
        </authorList>
    </citation>
    <scope>NUCLEOTIDE SEQUENCE [LARGE SCALE GENOMIC DNA]</scope>
</reference>
<evidence type="ECO:0000256" key="3">
    <source>
        <dbReference type="SAM" id="Phobius"/>
    </source>
</evidence>
<keyword evidence="6" id="KW-1185">Reference proteome</keyword>
<keyword evidence="3" id="KW-0472">Membrane</keyword>
<keyword evidence="1" id="KW-0863">Zinc-finger</keyword>
<gene>
    <name evidence="5" type="ORF">LSCM1_07645</name>
</gene>
<dbReference type="EMBL" id="JAFEUZ010000009">
    <property type="protein sequence ID" value="KAG5485557.1"/>
    <property type="molecule type" value="Genomic_DNA"/>
</dbReference>
<keyword evidence="3" id="KW-1133">Transmembrane helix</keyword>